<protein>
    <submittedName>
        <fullName evidence="1">Protein-tyrosine-phosphatase</fullName>
    </submittedName>
</protein>
<proteinExistence type="predicted"/>
<organism evidence="1 2">
    <name type="scientific">Halosquirtibacter laminarini</name>
    <dbReference type="NCBI Taxonomy" id="3374600"/>
    <lineage>
        <taxon>Bacteria</taxon>
        <taxon>Pseudomonadati</taxon>
        <taxon>Bacteroidota</taxon>
        <taxon>Bacteroidia</taxon>
        <taxon>Marinilabiliales</taxon>
        <taxon>Prolixibacteraceae</taxon>
        <taxon>Halosquirtibacter</taxon>
    </lineage>
</organism>
<evidence type="ECO:0000313" key="2">
    <source>
        <dbReference type="Proteomes" id="UP000826212"/>
    </source>
</evidence>
<sequence length="201" mass="23081">MNWKEVIANADLSSITEERRQVLKSVIEYVQNKVNNHEIPVLNYVCTHNSRRSQLSQIWGYASAAFYGIEIVSYSGGVEVTAFNERAVKEVKNCGFDVAIKEQNGDNPIYEVSLGEDIPSITMFSKVFDDVSNSQRPFAAIMTCDHADENCPFIPDAEVRLPVRYEDPKKFDDTDKETEMYHTRSIEIMTEMKYLFSQIKR</sequence>
<dbReference type="EMBL" id="CP081303">
    <property type="protein sequence ID" value="QZE14396.1"/>
    <property type="molecule type" value="Genomic_DNA"/>
</dbReference>
<name>A0AC61NFL1_9BACT</name>
<accession>A0AC61NFL1</accession>
<evidence type="ECO:0000313" key="1">
    <source>
        <dbReference type="EMBL" id="QZE14396.1"/>
    </source>
</evidence>
<dbReference type="Proteomes" id="UP000826212">
    <property type="component" value="Chromosome"/>
</dbReference>
<reference evidence="1" key="1">
    <citation type="submission" date="2021-08" db="EMBL/GenBank/DDBJ databases">
        <title>Novel anaerobic bacterium isolated from sea squirt in East Sea, Republic of Korea.</title>
        <authorList>
            <person name="Nguyen T.H."/>
            <person name="Li Z."/>
            <person name="Lee Y.-J."/>
            <person name="Ko J."/>
            <person name="Kim S.-G."/>
        </authorList>
    </citation>
    <scope>NUCLEOTIDE SEQUENCE</scope>
    <source>
        <strain evidence="1">KCTC 25031</strain>
    </source>
</reference>
<keyword evidence="2" id="KW-1185">Reference proteome</keyword>
<gene>
    <name evidence="1" type="ORF">K4L44_00440</name>
</gene>